<evidence type="ECO:0000256" key="1">
    <source>
        <dbReference type="SAM" id="MobiDB-lite"/>
    </source>
</evidence>
<feature type="domain" description="F-box" evidence="2">
    <location>
        <begin position="48"/>
        <end position="93"/>
    </location>
</feature>
<evidence type="ECO:0000313" key="3">
    <source>
        <dbReference type="EMBL" id="RDW61135.1"/>
    </source>
</evidence>
<dbReference type="AlphaFoldDB" id="A0A3D8QH54"/>
<dbReference type="InterPro" id="IPR001810">
    <property type="entry name" value="F-box_dom"/>
</dbReference>
<dbReference type="RefSeq" id="XP_026598667.1">
    <property type="nucleotide sequence ID" value="XM_026752649.1"/>
</dbReference>
<dbReference type="GeneID" id="38121003"/>
<name>A0A3D8QH54_9EURO</name>
<reference evidence="3 4" key="1">
    <citation type="journal article" date="2018" name="IMA Fungus">
        <title>IMA Genome-F 9: Draft genome sequence of Annulohypoxylon stygium, Aspergillus mulundensis, Berkeleyomyces basicola (syn. Thielaviopsis basicola), Ceratocystis smalleyi, two Cercospora beticola strains, Coleophoma cylindrospora, Fusarium fracticaudum, Phialophora cf. hyalina, and Morchella septimelata.</title>
        <authorList>
            <person name="Wingfield B.D."/>
            <person name="Bills G.F."/>
            <person name="Dong Y."/>
            <person name="Huang W."/>
            <person name="Nel W.J."/>
            <person name="Swalarsk-Parry B.S."/>
            <person name="Vaghefi N."/>
            <person name="Wilken P.M."/>
            <person name="An Z."/>
            <person name="de Beer Z.W."/>
            <person name="De Vos L."/>
            <person name="Chen L."/>
            <person name="Duong T.A."/>
            <person name="Gao Y."/>
            <person name="Hammerbacher A."/>
            <person name="Kikkert J.R."/>
            <person name="Li Y."/>
            <person name="Li H."/>
            <person name="Li K."/>
            <person name="Li Q."/>
            <person name="Liu X."/>
            <person name="Ma X."/>
            <person name="Naidoo K."/>
            <person name="Pethybridge S.J."/>
            <person name="Sun J."/>
            <person name="Steenkamp E.T."/>
            <person name="van der Nest M.A."/>
            <person name="van Wyk S."/>
            <person name="Wingfield M.J."/>
            <person name="Xiong C."/>
            <person name="Yue Q."/>
            <person name="Zhang X."/>
        </authorList>
    </citation>
    <scope>NUCLEOTIDE SEQUENCE [LARGE SCALE GENOMIC DNA]</scope>
    <source>
        <strain evidence="3 4">DSM 5745</strain>
    </source>
</reference>
<dbReference type="Proteomes" id="UP000256690">
    <property type="component" value="Unassembled WGS sequence"/>
</dbReference>
<gene>
    <name evidence="3" type="ORF">DSM5745_10633</name>
</gene>
<organism evidence="3 4">
    <name type="scientific">Aspergillus mulundensis</name>
    <dbReference type="NCBI Taxonomy" id="1810919"/>
    <lineage>
        <taxon>Eukaryota</taxon>
        <taxon>Fungi</taxon>
        <taxon>Dikarya</taxon>
        <taxon>Ascomycota</taxon>
        <taxon>Pezizomycotina</taxon>
        <taxon>Eurotiomycetes</taxon>
        <taxon>Eurotiomycetidae</taxon>
        <taxon>Eurotiales</taxon>
        <taxon>Aspergillaceae</taxon>
        <taxon>Aspergillus</taxon>
        <taxon>Aspergillus subgen. Nidulantes</taxon>
    </lineage>
</organism>
<protein>
    <recommendedName>
        <fullName evidence="2">F-box domain-containing protein</fullName>
    </recommendedName>
</protein>
<dbReference type="CDD" id="cd09917">
    <property type="entry name" value="F-box_SF"/>
    <property type="match status" value="1"/>
</dbReference>
<dbReference type="SUPFAM" id="SSF81383">
    <property type="entry name" value="F-box domain"/>
    <property type="match status" value="1"/>
</dbReference>
<comment type="caution">
    <text evidence="3">The sequence shown here is derived from an EMBL/GenBank/DDBJ whole genome shotgun (WGS) entry which is preliminary data.</text>
</comment>
<keyword evidence="4" id="KW-1185">Reference proteome</keyword>
<feature type="region of interest" description="Disordered" evidence="1">
    <location>
        <begin position="1"/>
        <end position="48"/>
    </location>
</feature>
<dbReference type="PROSITE" id="PS50181">
    <property type="entry name" value="FBOX"/>
    <property type="match status" value="1"/>
</dbReference>
<dbReference type="OrthoDB" id="3766406at2759"/>
<sequence>MPPIRRSKRMQAGPQPNHGHTLSSPNPARKPPKPSYMRRTTDSDANLKTPLLSLPRELFDEIIAHLSPTAKVCLTLTCKAALHAIGTAAWKEFKRNYQPYQPSDLTLYELLHRDLPSLEYCPHCGILHPPLKPPHAHRTTKFTKACFGQEASMDSWPQTPLGGYSVVLFHIGQAFNSRPDDLSQNPAVDLFNGDFTVSQGPLHYRLRSSARWIDRSLVLKQEYHLRPSGLLTAEHITTLPLRICAHLTTSTSPALETYHTKGSSNGPLLTHAIATAFPDTHRHGVAKADTFRKPAPSEEAQMIASEQEAGFIFRCRSCPTKFRVEYSASDGGQLNITAWHCFGREIYKTLEYWKMFVRREAPNLGPKKRNSEFYVKSRSIPDFLVGA</sequence>
<evidence type="ECO:0000259" key="2">
    <source>
        <dbReference type="PROSITE" id="PS50181"/>
    </source>
</evidence>
<accession>A0A3D8QH54</accession>
<evidence type="ECO:0000313" key="4">
    <source>
        <dbReference type="Proteomes" id="UP000256690"/>
    </source>
</evidence>
<proteinExistence type="predicted"/>
<dbReference type="EMBL" id="PVWQ01000017">
    <property type="protein sequence ID" value="RDW61135.1"/>
    <property type="molecule type" value="Genomic_DNA"/>
</dbReference>
<dbReference type="InterPro" id="IPR036047">
    <property type="entry name" value="F-box-like_dom_sf"/>
</dbReference>